<feature type="domain" description="Aminoglycoside phosphotransferase" evidence="1">
    <location>
        <begin position="40"/>
        <end position="287"/>
    </location>
</feature>
<comment type="caution">
    <text evidence="2">The sequence shown here is derived from an EMBL/GenBank/DDBJ whole genome shotgun (WGS) entry which is preliminary data.</text>
</comment>
<proteinExistence type="predicted"/>
<dbReference type="AlphaFoldDB" id="A0A9X1NMF4"/>
<evidence type="ECO:0000313" key="3">
    <source>
        <dbReference type="Proteomes" id="UP001138997"/>
    </source>
</evidence>
<evidence type="ECO:0000259" key="1">
    <source>
        <dbReference type="Pfam" id="PF01636"/>
    </source>
</evidence>
<dbReference type="Gene3D" id="3.90.1200.10">
    <property type="match status" value="1"/>
</dbReference>
<dbReference type="EMBL" id="JAJOMB010000024">
    <property type="protein sequence ID" value="MCD5315801.1"/>
    <property type="molecule type" value="Genomic_DNA"/>
</dbReference>
<dbReference type="Gene3D" id="3.30.200.20">
    <property type="entry name" value="Phosphorylase Kinase, domain 1"/>
    <property type="match status" value="1"/>
</dbReference>
<name>A0A9X1NMF4_9ACTN</name>
<gene>
    <name evidence="2" type="ORF">LR394_33395</name>
</gene>
<dbReference type="RefSeq" id="WP_231448620.1">
    <property type="nucleotide sequence ID" value="NZ_JAJOMB010000024.1"/>
</dbReference>
<organism evidence="2 3">
    <name type="scientific">Kineosporia babensis</name>
    <dbReference type="NCBI Taxonomy" id="499548"/>
    <lineage>
        <taxon>Bacteria</taxon>
        <taxon>Bacillati</taxon>
        <taxon>Actinomycetota</taxon>
        <taxon>Actinomycetes</taxon>
        <taxon>Kineosporiales</taxon>
        <taxon>Kineosporiaceae</taxon>
        <taxon>Kineosporia</taxon>
    </lineage>
</organism>
<accession>A0A9X1NMF4</accession>
<sequence>MDFRPVERPADAFQQSLSADEVRAVFAHVFRGDAEPTAVVELGAGLYNNVYRVTVTGQSAPLILRAAPPAERQFRSERHLMRNEFASQPWLAPIAQFMPQVVAADWTGSVIERDWMIQTYLDGVPAPDILSTYPRDTFPGYFRQMGAITRSVHDVRGDHFGPVAGPAYGSWSDALLASFDSIAFDLDTAGLDSADLQKVMAIASDARPTLDEITEPMLLTGDLWTINCLLASGAPEPTITGVLDFDRTWFGDPAADWTIRMAKAKQDERQAFWETYGQTSETPEARWRELVYEARHLGGIRLERLRLGKDDLVADSYPAMEAILNQLT</sequence>
<dbReference type="InterPro" id="IPR011009">
    <property type="entry name" value="Kinase-like_dom_sf"/>
</dbReference>
<evidence type="ECO:0000313" key="2">
    <source>
        <dbReference type="EMBL" id="MCD5315801.1"/>
    </source>
</evidence>
<reference evidence="2" key="1">
    <citation type="submission" date="2021-11" db="EMBL/GenBank/DDBJ databases">
        <title>Streptomyces corallinus and Kineosporia corallina sp. nov., two new coral-derived marine actinobacteria.</title>
        <authorList>
            <person name="Buangrab K."/>
            <person name="Sutthacheep M."/>
            <person name="Yeemin T."/>
            <person name="Harunari E."/>
            <person name="Igarashi Y."/>
            <person name="Sripreechasak P."/>
            <person name="Kanchanasin P."/>
            <person name="Tanasupawat S."/>
            <person name="Phongsopitanun W."/>
        </authorList>
    </citation>
    <scope>NUCLEOTIDE SEQUENCE</scope>
    <source>
        <strain evidence="2">JCM 31032</strain>
    </source>
</reference>
<dbReference type="InterPro" id="IPR002575">
    <property type="entry name" value="Aminoglycoside_PTrfase"/>
</dbReference>
<dbReference type="Proteomes" id="UP001138997">
    <property type="component" value="Unassembled WGS sequence"/>
</dbReference>
<dbReference type="PANTHER" id="PTHR21310">
    <property type="entry name" value="AMINOGLYCOSIDE PHOSPHOTRANSFERASE-RELATED-RELATED"/>
    <property type="match status" value="1"/>
</dbReference>
<dbReference type="InterPro" id="IPR051678">
    <property type="entry name" value="AGP_Transferase"/>
</dbReference>
<keyword evidence="3" id="KW-1185">Reference proteome</keyword>
<protein>
    <submittedName>
        <fullName evidence="2">Aminoglycoside phosphotransferase family protein</fullName>
    </submittedName>
</protein>
<dbReference type="Pfam" id="PF01636">
    <property type="entry name" value="APH"/>
    <property type="match status" value="1"/>
</dbReference>
<dbReference type="SUPFAM" id="SSF56112">
    <property type="entry name" value="Protein kinase-like (PK-like)"/>
    <property type="match status" value="1"/>
</dbReference>